<evidence type="ECO:0000259" key="8">
    <source>
        <dbReference type="PROSITE" id="PS50811"/>
    </source>
</evidence>
<feature type="domain" description="WRKY" evidence="8">
    <location>
        <begin position="228"/>
        <end position="287"/>
    </location>
</feature>
<evidence type="ECO:0000256" key="3">
    <source>
        <dbReference type="ARBA" id="ARBA00023015"/>
    </source>
</evidence>
<dbReference type="Proteomes" id="UP000655225">
    <property type="component" value="Unassembled WGS sequence"/>
</dbReference>
<evidence type="ECO:0000256" key="2">
    <source>
        <dbReference type="ARBA" id="ARBA00022737"/>
    </source>
</evidence>
<dbReference type="InterPro" id="IPR036576">
    <property type="entry name" value="WRKY_dom_sf"/>
</dbReference>
<evidence type="ECO:0000313" key="9">
    <source>
        <dbReference type="EMBL" id="KAF8393031.1"/>
    </source>
</evidence>
<dbReference type="PANTHER" id="PTHR31221">
    <property type="entry name" value="WRKY TRANSCRIPTION FACTOR PROTEIN 1-RELATED"/>
    <property type="match status" value="1"/>
</dbReference>
<dbReference type="SMART" id="SM00774">
    <property type="entry name" value="WRKY"/>
    <property type="match status" value="2"/>
</dbReference>
<feature type="region of interest" description="Disordered" evidence="7">
    <location>
        <begin position="175"/>
        <end position="194"/>
    </location>
</feature>
<reference evidence="9 10" key="1">
    <citation type="submission" date="2020-04" db="EMBL/GenBank/DDBJ databases">
        <title>Plant Genome Project.</title>
        <authorList>
            <person name="Zhang R.-G."/>
        </authorList>
    </citation>
    <scope>NUCLEOTIDE SEQUENCE [LARGE SCALE GENOMIC DNA]</scope>
    <source>
        <strain evidence="9">YNK0</strain>
        <tissue evidence="9">Leaf</tissue>
    </source>
</reference>
<dbReference type="OMA" id="KIECCDH"/>
<keyword evidence="3" id="KW-0805">Transcription regulation</keyword>
<dbReference type="InterPro" id="IPR044810">
    <property type="entry name" value="WRKY_plant"/>
</dbReference>
<dbReference type="Gene3D" id="2.20.25.80">
    <property type="entry name" value="WRKY domain"/>
    <property type="match status" value="2"/>
</dbReference>
<name>A0A835D7N4_TETSI</name>
<evidence type="ECO:0000256" key="7">
    <source>
        <dbReference type="SAM" id="MobiDB-lite"/>
    </source>
</evidence>
<dbReference type="AlphaFoldDB" id="A0A835D7N4"/>
<dbReference type="GO" id="GO:0003700">
    <property type="term" value="F:DNA-binding transcription factor activity"/>
    <property type="evidence" value="ECO:0007669"/>
    <property type="project" value="InterPro"/>
</dbReference>
<keyword evidence="4" id="KW-0238">DNA-binding</keyword>
<comment type="subcellular location">
    <subcellularLocation>
        <location evidence="1">Nucleus</location>
    </subcellularLocation>
</comment>
<feature type="compositionally biased region" description="Polar residues" evidence="7">
    <location>
        <begin position="58"/>
        <end position="70"/>
    </location>
</feature>
<feature type="domain" description="WRKY" evidence="8">
    <location>
        <begin position="357"/>
        <end position="464"/>
    </location>
</feature>
<keyword evidence="10" id="KW-1185">Reference proteome</keyword>
<protein>
    <recommendedName>
        <fullName evidence="8">WRKY domain-containing protein</fullName>
    </recommendedName>
</protein>
<keyword evidence="5" id="KW-0804">Transcription</keyword>
<keyword evidence="2" id="KW-0677">Repeat</keyword>
<feature type="compositionally biased region" description="Basic and acidic residues" evidence="7">
    <location>
        <begin position="10"/>
        <end position="30"/>
    </location>
</feature>
<feature type="compositionally biased region" description="Basic and acidic residues" evidence="7">
    <location>
        <begin position="46"/>
        <end position="57"/>
    </location>
</feature>
<dbReference type="FunFam" id="2.20.25.80:FF:000006">
    <property type="entry name" value="WRKY transcription factor"/>
    <property type="match status" value="1"/>
</dbReference>
<evidence type="ECO:0000256" key="1">
    <source>
        <dbReference type="ARBA" id="ARBA00004123"/>
    </source>
</evidence>
<evidence type="ECO:0000256" key="6">
    <source>
        <dbReference type="ARBA" id="ARBA00023242"/>
    </source>
</evidence>
<dbReference type="PROSITE" id="PS50811">
    <property type="entry name" value="WRKY"/>
    <property type="match status" value="2"/>
</dbReference>
<comment type="caution">
    <text evidence="9">The sequence shown here is derived from an EMBL/GenBank/DDBJ whole genome shotgun (WGS) entry which is preliminary data.</text>
</comment>
<evidence type="ECO:0000313" key="10">
    <source>
        <dbReference type="Proteomes" id="UP000655225"/>
    </source>
</evidence>
<dbReference type="PANTHER" id="PTHR31221:SF322">
    <property type="entry name" value="WRKY TRANSCRIPTION FACTOR 3-RELATED"/>
    <property type="match status" value="1"/>
</dbReference>
<dbReference type="InterPro" id="IPR003657">
    <property type="entry name" value="WRKY_dom"/>
</dbReference>
<organism evidence="9 10">
    <name type="scientific">Tetracentron sinense</name>
    <name type="common">Spur-leaf</name>
    <dbReference type="NCBI Taxonomy" id="13715"/>
    <lineage>
        <taxon>Eukaryota</taxon>
        <taxon>Viridiplantae</taxon>
        <taxon>Streptophyta</taxon>
        <taxon>Embryophyta</taxon>
        <taxon>Tracheophyta</taxon>
        <taxon>Spermatophyta</taxon>
        <taxon>Magnoliopsida</taxon>
        <taxon>Trochodendrales</taxon>
        <taxon>Trochodendraceae</taxon>
        <taxon>Tetracentron</taxon>
    </lineage>
</organism>
<accession>A0A835D7N4</accession>
<feature type="region of interest" description="Disordered" evidence="7">
    <location>
        <begin position="294"/>
        <end position="358"/>
    </location>
</feature>
<dbReference type="Pfam" id="PF03106">
    <property type="entry name" value="WRKY"/>
    <property type="match status" value="3"/>
</dbReference>
<proteinExistence type="predicted"/>
<dbReference type="GO" id="GO:0043565">
    <property type="term" value="F:sequence-specific DNA binding"/>
    <property type="evidence" value="ECO:0007669"/>
    <property type="project" value="InterPro"/>
</dbReference>
<evidence type="ECO:0000256" key="4">
    <source>
        <dbReference type="ARBA" id="ARBA00023125"/>
    </source>
</evidence>
<dbReference type="GO" id="GO:0005634">
    <property type="term" value="C:nucleus"/>
    <property type="evidence" value="ECO:0007669"/>
    <property type="project" value="UniProtKB-SubCell"/>
</dbReference>
<feature type="region of interest" description="Disordered" evidence="7">
    <location>
        <begin position="1"/>
        <end position="75"/>
    </location>
</feature>
<keyword evidence="6" id="KW-0539">Nucleus</keyword>
<sequence length="542" mass="59287">MAENQSLKAPKQEERVTEEKEQREDEEKPLPKQHNSLSAISIPDRSSIEAEFRDHSSQSETLTVTTSIPFSKNDHESDCPSFSELLAGAMASPLAKSMAVLSVGLDVKPMISTGSGDLTGFPMVSPLSPLDPAGFKGHFGMSHQEVLASVTAQAQALKQLHAGYPSSSELSPISVTQSISSVPSPTPLQQRPSPVPQVNNVCMTEVDHQNSSDQKTKPAHVIVKTPSTDGFNWRKYGQKQVKSAESSRSYYKCTYSNCHAKKKIERCDHSGRVTEIIYKGRHNHDPPRKIKCSRASRLVSSAGPVVGSNTVDRPVRKLNDSDPSTARSEPRQATLPMPEKKRQTSSGSDANADIKSGDVGISGDGYRWRKYGQKMVKGNPHPSKNSYKGSQDAAKVVFIPSKRETIPKQLQWNLFKSLKFTAIFRSYYKCTSAGCPVRKHVERATDDTMAIIITYEGKHDHDMPVPKKRHGPPSAALVAAAAAMNNAQLKKAEALPNRRSSAKWSMDMEGELAGEKALELGGDKAIESARTLLSIGIELKPY</sequence>
<gene>
    <name evidence="9" type="ORF">HHK36_021272</name>
</gene>
<dbReference type="SUPFAM" id="SSF118290">
    <property type="entry name" value="WRKY DNA-binding domain"/>
    <property type="match status" value="3"/>
</dbReference>
<dbReference type="EMBL" id="JABCRI010000015">
    <property type="protein sequence ID" value="KAF8393031.1"/>
    <property type="molecule type" value="Genomic_DNA"/>
</dbReference>
<dbReference type="OrthoDB" id="764896at2759"/>
<evidence type="ECO:0000256" key="5">
    <source>
        <dbReference type="ARBA" id="ARBA00023163"/>
    </source>
</evidence>